<keyword evidence="2 6" id="KW-0963">Cytoplasm</keyword>
<dbReference type="Pfam" id="PF22591">
    <property type="entry name" value="eIF3a_PCI_TPR-like"/>
    <property type="match status" value="1"/>
</dbReference>
<dbReference type="PANTHER" id="PTHR14005">
    <property type="entry name" value="EUKARYOTIC TRANSLATION INITIATION FACTOR 3, THETA SUBUNIT"/>
    <property type="match status" value="1"/>
</dbReference>
<dbReference type="GO" id="GO:0071540">
    <property type="term" value="C:eukaryotic translation initiation factor 3 complex, eIF3e"/>
    <property type="evidence" value="ECO:0007669"/>
    <property type="project" value="TreeGrafter"/>
</dbReference>
<dbReference type="HAMAP" id="MF_03000">
    <property type="entry name" value="eIF3a"/>
    <property type="match status" value="1"/>
</dbReference>
<dbReference type="Gene3D" id="1.25.40.860">
    <property type="match status" value="1"/>
</dbReference>
<name>A0A1R1XYH0_9FUNG</name>
<feature type="compositionally biased region" description="Polar residues" evidence="7">
    <location>
        <begin position="825"/>
        <end position="844"/>
    </location>
</feature>
<accession>A0A1R1XYH0</accession>
<dbReference type="GO" id="GO:0016282">
    <property type="term" value="C:eukaryotic 43S preinitiation complex"/>
    <property type="evidence" value="ECO:0007669"/>
    <property type="project" value="UniProtKB-UniRule"/>
</dbReference>
<comment type="subunit">
    <text evidence="6">Component of the eukaryotic translation initiation factor 3 (eIF-3) complex.</text>
</comment>
<dbReference type="InterPro" id="IPR027512">
    <property type="entry name" value="EIF3A"/>
</dbReference>
<comment type="similarity">
    <text evidence="6">Belongs to the eIF-3 subunit A family.</text>
</comment>
<evidence type="ECO:0000313" key="9">
    <source>
        <dbReference type="EMBL" id="OMJ19732.1"/>
    </source>
</evidence>
<sequence length="953" mass="109087">MAPSFQKPEIALKRAEELIAVGQNGAALQALHDVLCNKKPRNNTYQSYDLFMPKFIELCVEQRKGKQLKEGLQQYRNLTQNTSIESFQSMVSLVLKLSEEKVQAAQKKADKLSVDQIEDLEESETPESILLSVVSSEQSKDRTDRALVTPWLKFLWEAYRNLLDLLRNNVRLDKLYQTVARKAINFCVAYQRKTEFRRLCELLRGHLQAIVKYSNQTYSIDLTDAETMQRYIDTRFSQLNAATELELWQESYRSIEDLNSLFIQSRRAVKPSALANYYEKLTRIMYRAGNQLFLAAAWHCYFSLIKDQSKIVGEAEIQRAANNVLLSTLAVPIIRSSSRVMLAEATENKYRTTRLTGLLMLSFAPTRLGLINNISRLNVLNFVNPELRPVYELLEDKFHPLSICKKLTPILRDHVSTVPDISKYVPLLCNVTLTRLIQQLSQVYSTVRLDILYKLAEFEEPFSMKPIDIERFIINGARRGEFQLRIDHELNAIVFDIDPFDSSRSENSAAHLQSSPADLMRSQLTSIATSLSNVQRVVCPEYIAGKTTEHASAVKHAKEVSEIERTSAAARKEYVEFKKRVHEEQLALKKKEEARLRILKQQEDEEKEQIRQAELKVSLERARIEREREKIKREEALRLAESLKNKSGLEIKAEDLESLDNDKLMQLHVQHMEKEKQDIQQKLKNATRYMDHLERAYRQEERPLLAEDYENQKKQDLENHKSSYLAILENSKIKFEHDLEIKKRILRMVDDYSSTKKLLHSKNAEKVAALEKQAKSNLEKAKTARIEMYRKLKAEKELREQQAEKERIEREEQERIAREKMEQLSLEQKQASSLAQKGADSSTGRKAYVPPAKRVGAGATGGVSMPATPPPSSTLDSKSDKFTTVPVRKAYVPPRRTAVAFESPQSSAPGSPNPSSKPAGSSGKYVPPSLKKSTEGEAPSSPGPKAWVPSYRK</sequence>
<reference evidence="11" key="1">
    <citation type="submission" date="2017-01" db="EMBL/GenBank/DDBJ databases">
        <authorList>
            <person name="Wang Y."/>
            <person name="White M."/>
            <person name="Kvist S."/>
            <person name="Moncalvo J.-M."/>
        </authorList>
    </citation>
    <scope>NUCLEOTIDE SEQUENCE [LARGE SCALE GENOMIC DNA]</scope>
    <source>
        <strain evidence="11">ID-206-W2</strain>
    </source>
</reference>
<evidence type="ECO:0000259" key="8">
    <source>
        <dbReference type="PROSITE" id="PS50250"/>
    </source>
</evidence>
<evidence type="ECO:0000256" key="1">
    <source>
        <dbReference type="ARBA" id="ARBA00004496"/>
    </source>
</evidence>
<dbReference type="GO" id="GO:0001732">
    <property type="term" value="P:formation of cytoplasmic translation initiation complex"/>
    <property type="evidence" value="ECO:0007669"/>
    <property type="project" value="UniProtKB-UniRule"/>
</dbReference>
<feature type="compositionally biased region" description="Polar residues" evidence="7">
    <location>
        <begin position="903"/>
        <end position="919"/>
    </location>
</feature>
<evidence type="ECO:0000256" key="3">
    <source>
        <dbReference type="ARBA" id="ARBA00022540"/>
    </source>
</evidence>
<dbReference type="GO" id="GO:0071541">
    <property type="term" value="C:eukaryotic translation initiation factor 3 complex, eIF3m"/>
    <property type="evidence" value="ECO:0007669"/>
    <property type="project" value="TreeGrafter"/>
</dbReference>
<keyword evidence="6" id="KW-0175">Coiled coil</keyword>
<keyword evidence="4 6" id="KW-0694">RNA-binding</keyword>
<feature type="region of interest" description="Disordered" evidence="7">
    <location>
        <begin position="797"/>
        <end position="953"/>
    </location>
</feature>
<feature type="domain" description="PCI" evidence="8">
    <location>
        <begin position="317"/>
        <end position="500"/>
    </location>
</feature>
<gene>
    <name evidence="6" type="primary">TIF32</name>
    <name evidence="10" type="ORF">AYI69_g1593</name>
    <name evidence="9" type="ORF">AYI69_g6501</name>
</gene>
<dbReference type="GO" id="GO:0003743">
    <property type="term" value="F:translation initiation factor activity"/>
    <property type="evidence" value="ECO:0007669"/>
    <property type="project" value="UniProtKB-UniRule"/>
</dbReference>
<dbReference type="SMART" id="SM00088">
    <property type="entry name" value="PINT"/>
    <property type="match status" value="1"/>
</dbReference>
<dbReference type="InterPro" id="IPR000717">
    <property type="entry name" value="PCI_dom"/>
</dbReference>
<reference evidence="9" key="2">
    <citation type="submission" date="2017-01" db="EMBL/GenBank/DDBJ databases">
        <authorList>
            <person name="Mah S.A."/>
            <person name="Swanson W.J."/>
            <person name="Moy G.W."/>
            <person name="Vacquier V.D."/>
        </authorList>
    </citation>
    <scope>NUCLEOTIDE SEQUENCE [LARGE SCALE GENOMIC DNA]</scope>
    <source>
        <strain evidence="9">ID-206-W2</strain>
    </source>
</reference>
<dbReference type="OrthoDB" id="18884at2759"/>
<comment type="subcellular location">
    <subcellularLocation>
        <location evidence="1 6">Cytoplasm</location>
    </subcellularLocation>
</comment>
<dbReference type="PROSITE" id="PS50250">
    <property type="entry name" value="PCI"/>
    <property type="match status" value="1"/>
</dbReference>
<evidence type="ECO:0000313" key="10">
    <source>
        <dbReference type="EMBL" id="OMJ28912.1"/>
    </source>
</evidence>
<feature type="compositionally biased region" description="Basic and acidic residues" evidence="7">
    <location>
        <begin position="797"/>
        <end position="822"/>
    </location>
</feature>
<dbReference type="EMBL" id="LSSM01002927">
    <property type="protein sequence ID" value="OMJ19732.1"/>
    <property type="molecule type" value="Genomic_DNA"/>
</dbReference>
<dbReference type="GO" id="GO:0002188">
    <property type="term" value="P:translation reinitiation"/>
    <property type="evidence" value="ECO:0007669"/>
    <property type="project" value="TreeGrafter"/>
</dbReference>
<dbReference type="InterPro" id="IPR054711">
    <property type="entry name" value="eIF3a_PCI_TPR-like"/>
</dbReference>
<evidence type="ECO:0000313" key="11">
    <source>
        <dbReference type="Proteomes" id="UP000187429"/>
    </source>
</evidence>
<keyword evidence="5 6" id="KW-0648">Protein biosynthesis</keyword>
<dbReference type="Gene3D" id="4.10.860.10">
    <property type="entry name" value="UVR domain"/>
    <property type="match status" value="1"/>
</dbReference>
<comment type="function">
    <text evidence="6">RNA-binding component of the eukaryotic translation initiation factor 3 (eIF-3) complex, which is involved in protein synthesis of a specialized repertoire of mRNAs and, together with other initiation factors, stimulates binding of mRNA and methionyl-tRNAi to the 40S ribosome. The eIF-3 complex specifically targets and initiates translation of a subset of mRNAs involved in cell proliferation.</text>
</comment>
<dbReference type="AlphaFoldDB" id="A0A1R1XYH0"/>
<dbReference type="GO" id="GO:0043614">
    <property type="term" value="C:multi-eIF complex"/>
    <property type="evidence" value="ECO:0007669"/>
    <property type="project" value="TreeGrafter"/>
</dbReference>
<evidence type="ECO:0000256" key="5">
    <source>
        <dbReference type="ARBA" id="ARBA00022917"/>
    </source>
</evidence>
<feature type="coiled-coil region" evidence="6">
    <location>
        <begin position="582"/>
        <end position="696"/>
    </location>
</feature>
<dbReference type="GO" id="GO:0033290">
    <property type="term" value="C:eukaryotic 48S preinitiation complex"/>
    <property type="evidence" value="ECO:0007669"/>
    <property type="project" value="UniProtKB-UniRule"/>
</dbReference>
<keyword evidence="3 6" id="KW-0396">Initiation factor</keyword>
<evidence type="ECO:0000256" key="6">
    <source>
        <dbReference type="HAMAP-Rule" id="MF_03000"/>
    </source>
</evidence>
<evidence type="ECO:0000256" key="7">
    <source>
        <dbReference type="SAM" id="MobiDB-lite"/>
    </source>
</evidence>
<organism evidence="9 11">
    <name type="scientific">Smittium culicis</name>
    <dbReference type="NCBI Taxonomy" id="133412"/>
    <lineage>
        <taxon>Eukaryota</taxon>
        <taxon>Fungi</taxon>
        <taxon>Fungi incertae sedis</taxon>
        <taxon>Zoopagomycota</taxon>
        <taxon>Kickxellomycotina</taxon>
        <taxon>Harpellomycetes</taxon>
        <taxon>Harpellales</taxon>
        <taxon>Legeriomycetaceae</taxon>
        <taxon>Smittium</taxon>
    </lineage>
</organism>
<keyword evidence="11" id="KW-1185">Reference proteome</keyword>
<evidence type="ECO:0000256" key="4">
    <source>
        <dbReference type="ARBA" id="ARBA00022884"/>
    </source>
</evidence>
<dbReference type="FunFam" id="4.10.860.10:FF:000001">
    <property type="entry name" value="Eukaryotic translation initiation factor 3 subunit A"/>
    <property type="match status" value="1"/>
</dbReference>
<dbReference type="PANTHER" id="PTHR14005:SF0">
    <property type="entry name" value="EUKARYOTIC TRANSLATION INITIATION FACTOR 3 SUBUNIT A"/>
    <property type="match status" value="1"/>
</dbReference>
<dbReference type="Proteomes" id="UP000187429">
    <property type="component" value="Unassembled WGS sequence"/>
</dbReference>
<dbReference type="GO" id="GO:0003729">
    <property type="term" value="F:mRNA binding"/>
    <property type="evidence" value="ECO:0007669"/>
    <property type="project" value="TreeGrafter"/>
</dbReference>
<protein>
    <recommendedName>
        <fullName evidence="6">Eukaryotic translation initiation factor 3 subunit A</fullName>
        <shortName evidence="6">eIF3a</shortName>
    </recommendedName>
    <alternativeName>
        <fullName evidence="6">Eukaryotic translation initiation factor 3 110 kDa subunit homolog</fullName>
        <shortName evidence="6">eIF3 p110</shortName>
    </alternativeName>
    <alternativeName>
        <fullName evidence="6">Translation initiation factor eIF3, p110 subunit homolog</fullName>
    </alternativeName>
</protein>
<evidence type="ECO:0000256" key="2">
    <source>
        <dbReference type="ARBA" id="ARBA00022490"/>
    </source>
</evidence>
<comment type="caution">
    <text evidence="9">The sequence shown here is derived from an EMBL/GenBank/DDBJ whole genome shotgun (WGS) entry which is preliminary data.</text>
</comment>
<proteinExistence type="inferred from homology"/>
<dbReference type="EMBL" id="LSSM01000434">
    <property type="protein sequence ID" value="OMJ28912.1"/>
    <property type="molecule type" value="Genomic_DNA"/>
</dbReference>